<dbReference type="InParanoid" id="A0A3M0CFK2"/>
<dbReference type="AlphaFoldDB" id="A0A3M0CFK2"/>
<evidence type="ECO:0000256" key="1">
    <source>
        <dbReference type="SAM" id="Phobius"/>
    </source>
</evidence>
<dbReference type="RefSeq" id="WP_121938917.1">
    <property type="nucleotide sequence ID" value="NZ_REFR01000011.1"/>
</dbReference>
<dbReference type="InterPro" id="IPR005625">
    <property type="entry name" value="PepSY-ass_TM"/>
</dbReference>
<evidence type="ECO:0000313" key="3">
    <source>
        <dbReference type="Proteomes" id="UP000271227"/>
    </source>
</evidence>
<accession>A0A3M0CFK2</accession>
<dbReference type="PANTHER" id="PTHR34219">
    <property type="entry name" value="IRON-REGULATED INNER MEMBRANE PROTEIN-RELATED"/>
    <property type="match status" value="1"/>
</dbReference>
<comment type="caution">
    <text evidence="2">The sequence shown here is derived from an EMBL/GenBank/DDBJ whole genome shotgun (WGS) entry which is preliminary data.</text>
</comment>
<feature type="transmembrane region" description="Helical" evidence="1">
    <location>
        <begin position="400"/>
        <end position="421"/>
    </location>
</feature>
<dbReference type="OrthoDB" id="9791166at2"/>
<proteinExistence type="predicted"/>
<feature type="transmembrane region" description="Helical" evidence="1">
    <location>
        <begin position="454"/>
        <end position="473"/>
    </location>
</feature>
<feature type="transmembrane region" description="Helical" evidence="1">
    <location>
        <begin position="160"/>
        <end position="179"/>
    </location>
</feature>
<dbReference type="Pfam" id="PF03929">
    <property type="entry name" value="PepSY_TM"/>
    <property type="match status" value="1"/>
</dbReference>
<feature type="transmembrane region" description="Helical" evidence="1">
    <location>
        <begin position="12"/>
        <end position="38"/>
    </location>
</feature>
<organism evidence="2 3">
    <name type="scientific">Eilatimonas milleporae</name>
    <dbReference type="NCBI Taxonomy" id="911205"/>
    <lineage>
        <taxon>Bacteria</taxon>
        <taxon>Pseudomonadati</taxon>
        <taxon>Pseudomonadota</taxon>
        <taxon>Alphaproteobacteria</taxon>
        <taxon>Kordiimonadales</taxon>
        <taxon>Kordiimonadaceae</taxon>
        <taxon>Eilatimonas</taxon>
    </lineage>
</organism>
<protein>
    <submittedName>
        <fullName evidence="2">Putative iron-regulated membrane protein</fullName>
    </submittedName>
</protein>
<name>A0A3M0CFK2_9PROT</name>
<feature type="transmembrane region" description="Helical" evidence="1">
    <location>
        <begin position="358"/>
        <end position="379"/>
    </location>
</feature>
<gene>
    <name evidence="2" type="ORF">BXY39_2278</name>
</gene>
<keyword evidence="1" id="KW-1133">Transmembrane helix</keyword>
<sequence length="540" mass="57155">MAANLSFRKLHAVHAWTGVITALVLFVIVLTGAVAVFARVEVAAWADPSIGPRLSEDFRYDATVRAGLERFSRDHGAHGLIIVFPPRPGSGVGHVSIAEGGGHSHDGMVYQYDAGAGGRLRAAKPGDTEILYKTDWTTPLSSFLVHLHTDLWLPAPWGRFATGFLGLTLLISAVSGVVIHRKLFRRMFSFRRGRSRAVTVRELHKTLGVWTLLFNLMIGFTGTLLSFATALLLPAVALVSFGGDMERIEATFVGAGAPSGVYARTADLDGLMRDVGARAPGFQPTIVHLHHFDDAGALVDISGFEPGNASQVKYRYHGASGAFAARLDGISDTAALSKTLALLLGLHFGNFAGPAVKAVWSVLGIVSSLLVLTGMMTWIERRALRAGARARRGHAVLSRLTAGVGFGLPLALAGVFAAAHLTGGPASMAVIQTVFWAGLVLSFCGMLRVRDLRAGMAFGAGVTGMLWLLAPALKATAGGEPFWQAFARLRFAAGVADLVLIGLGVLFMLLALRLARRGTVTHDPLPVGTAPRGPVNQAAE</sequence>
<feature type="transmembrane region" description="Helical" evidence="1">
    <location>
        <begin position="493"/>
        <end position="512"/>
    </location>
</feature>
<dbReference type="Proteomes" id="UP000271227">
    <property type="component" value="Unassembled WGS sequence"/>
</dbReference>
<reference evidence="2 3" key="1">
    <citation type="submission" date="2018-10" db="EMBL/GenBank/DDBJ databases">
        <title>Genomic Encyclopedia of Archaeal and Bacterial Type Strains, Phase II (KMG-II): from individual species to whole genera.</title>
        <authorList>
            <person name="Goeker M."/>
        </authorList>
    </citation>
    <scope>NUCLEOTIDE SEQUENCE [LARGE SCALE GENOMIC DNA]</scope>
    <source>
        <strain evidence="2 3">DSM 25217</strain>
    </source>
</reference>
<evidence type="ECO:0000313" key="2">
    <source>
        <dbReference type="EMBL" id="RMB08182.1"/>
    </source>
</evidence>
<feature type="transmembrane region" description="Helical" evidence="1">
    <location>
        <begin position="427"/>
        <end position="447"/>
    </location>
</feature>
<keyword evidence="1" id="KW-0472">Membrane</keyword>
<dbReference type="EMBL" id="REFR01000011">
    <property type="protein sequence ID" value="RMB08182.1"/>
    <property type="molecule type" value="Genomic_DNA"/>
</dbReference>
<keyword evidence="3" id="KW-1185">Reference proteome</keyword>
<keyword evidence="1" id="KW-0812">Transmembrane</keyword>
<dbReference type="PANTHER" id="PTHR34219:SF3">
    <property type="entry name" value="BLL7967 PROTEIN"/>
    <property type="match status" value="1"/>
</dbReference>